<organism evidence="2 3">
    <name type="scientific">Punica granatum</name>
    <name type="common">Pomegranate</name>
    <dbReference type="NCBI Taxonomy" id="22663"/>
    <lineage>
        <taxon>Eukaryota</taxon>
        <taxon>Viridiplantae</taxon>
        <taxon>Streptophyta</taxon>
        <taxon>Embryophyta</taxon>
        <taxon>Tracheophyta</taxon>
        <taxon>Spermatophyta</taxon>
        <taxon>Magnoliopsida</taxon>
        <taxon>eudicotyledons</taxon>
        <taxon>Gunneridae</taxon>
        <taxon>Pentapetalae</taxon>
        <taxon>rosids</taxon>
        <taxon>malvids</taxon>
        <taxon>Myrtales</taxon>
        <taxon>Lythraceae</taxon>
        <taxon>Punica</taxon>
    </lineage>
</organism>
<name>A0A2I0HHV7_PUNGR</name>
<evidence type="ECO:0000313" key="3">
    <source>
        <dbReference type="Proteomes" id="UP000233551"/>
    </source>
</evidence>
<dbReference type="PANTHER" id="PTHR35046:SF26">
    <property type="entry name" value="RNA-DIRECTED DNA POLYMERASE"/>
    <property type="match status" value="1"/>
</dbReference>
<dbReference type="InterPro" id="IPR041588">
    <property type="entry name" value="Integrase_H2C2"/>
</dbReference>
<keyword evidence="3" id="KW-1185">Reference proteome</keyword>
<accession>A0A2I0HHV7</accession>
<reference evidence="2 3" key="1">
    <citation type="submission" date="2017-11" db="EMBL/GenBank/DDBJ databases">
        <title>De-novo sequencing of pomegranate (Punica granatum L.) genome.</title>
        <authorList>
            <person name="Akparov Z."/>
            <person name="Amiraslanov A."/>
            <person name="Hajiyeva S."/>
            <person name="Abbasov M."/>
            <person name="Kaur K."/>
            <person name="Hamwieh A."/>
            <person name="Solovyev V."/>
            <person name="Salamov A."/>
            <person name="Braich B."/>
            <person name="Kosarev P."/>
            <person name="Mahmoud A."/>
            <person name="Hajiyev E."/>
            <person name="Babayeva S."/>
            <person name="Izzatullayeva V."/>
            <person name="Mammadov A."/>
            <person name="Mammadov A."/>
            <person name="Sharifova S."/>
            <person name="Ojaghi J."/>
            <person name="Eynullazada K."/>
            <person name="Bayramov B."/>
            <person name="Abdulazimova A."/>
            <person name="Shahmuradov I."/>
        </authorList>
    </citation>
    <scope>NUCLEOTIDE SEQUENCE [LARGE SCALE GENOMIC DNA]</scope>
    <source>
        <strain evidence="3">cv. AG2017</strain>
        <tissue evidence="2">Leaf</tissue>
    </source>
</reference>
<evidence type="ECO:0000313" key="2">
    <source>
        <dbReference type="EMBL" id="PKI31264.1"/>
    </source>
</evidence>
<dbReference type="FunFam" id="1.10.340.70:FF:000001">
    <property type="entry name" value="Retrovirus-related Pol polyprotein from transposon gypsy-like Protein"/>
    <property type="match status" value="1"/>
</dbReference>
<feature type="domain" description="Integrase zinc-binding" evidence="1">
    <location>
        <begin position="101"/>
        <end position="152"/>
    </location>
</feature>
<dbReference type="Gene3D" id="3.10.10.10">
    <property type="entry name" value="HIV Type 1 Reverse Transcriptase, subunit A, domain 1"/>
    <property type="match status" value="1"/>
</dbReference>
<gene>
    <name evidence="2" type="ORF">CRG98_048345</name>
</gene>
<dbReference type="Proteomes" id="UP000233551">
    <property type="component" value="Unassembled WGS sequence"/>
</dbReference>
<dbReference type="EMBL" id="PGOL01009083">
    <property type="protein sequence ID" value="PKI31264.1"/>
    <property type="molecule type" value="Genomic_DNA"/>
</dbReference>
<dbReference type="PANTHER" id="PTHR35046">
    <property type="entry name" value="ZINC KNUCKLE (CCHC-TYPE) FAMILY PROTEIN"/>
    <property type="match status" value="1"/>
</dbReference>
<sequence length="169" mass="19472">MALLKEFVDLFPAELPEGLPPIWGIEHQIDLVPGSALPNRPAYRRKPNEAMELQRQANELLEKGYVRESMSICFVPALLVPKKEGSMRLCVDSRAINKIMLLLREAHDGEFAGHFEEKKTLEMVKEHFYWPQMIRDVQRIIERCITCKKVKSKEAPHGVYMPLPVPIQP</sequence>
<evidence type="ECO:0000259" key="1">
    <source>
        <dbReference type="Pfam" id="PF17921"/>
    </source>
</evidence>
<dbReference type="AlphaFoldDB" id="A0A2I0HHV7"/>
<proteinExistence type="predicted"/>
<comment type="caution">
    <text evidence="2">The sequence shown here is derived from an EMBL/GenBank/DDBJ whole genome shotgun (WGS) entry which is preliminary data.</text>
</comment>
<protein>
    <recommendedName>
        <fullName evidence="1">Integrase zinc-binding domain-containing protein</fullName>
    </recommendedName>
</protein>
<dbReference type="SUPFAM" id="SSF56672">
    <property type="entry name" value="DNA/RNA polymerases"/>
    <property type="match status" value="1"/>
</dbReference>
<dbReference type="Pfam" id="PF17921">
    <property type="entry name" value="Integrase_H2C2"/>
    <property type="match status" value="1"/>
</dbReference>
<dbReference type="STRING" id="22663.A0A2I0HHV7"/>
<dbReference type="InterPro" id="IPR043502">
    <property type="entry name" value="DNA/RNA_pol_sf"/>
</dbReference>